<keyword evidence="2" id="KW-0472">Membrane</keyword>
<feature type="transmembrane region" description="Helical" evidence="2">
    <location>
        <begin position="246"/>
        <end position="269"/>
    </location>
</feature>
<dbReference type="SUPFAM" id="SSF103481">
    <property type="entry name" value="Multidrug resistance efflux transporter EmrE"/>
    <property type="match status" value="2"/>
</dbReference>
<evidence type="ECO:0000259" key="3">
    <source>
        <dbReference type="Pfam" id="PF00892"/>
    </source>
</evidence>
<feature type="transmembrane region" description="Helical" evidence="2">
    <location>
        <begin position="184"/>
        <end position="204"/>
    </location>
</feature>
<dbReference type="RefSeq" id="WP_130303635.1">
    <property type="nucleotide sequence ID" value="NZ_SHKO01000001.1"/>
</dbReference>
<dbReference type="AlphaFoldDB" id="A0A4Q7VT64"/>
<keyword evidence="5" id="KW-1185">Reference proteome</keyword>
<keyword evidence="2" id="KW-0812">Transmembrane</keyword>
<feature type="transmembrane region" description="Helical" evidence="2">
    <location>
        <begin position="210"/>
        <end position="234"/>
    </location>
</feature>
<feature type="region of interest" description="Disordered" evidence="1">
    <location>
        <begin position="292"/>
        <end position="322"/>
    </location>
</feature>
<dbReference type="EMBL" id="SHKO01000001">
    <property type="protein sequence ID" value="RZT99761.1"/>
    <property type="molecule type" value="Genomic_DNA"/>
</dbReference>
<keyword evidence="2" id="KW-1133">Transmembrane helix</keyword>
<evidence type="ECO:0000256" key="2">
    <source>
        <dbReference type="SAM" id="Phobius"/>
    </source>
</evidence>
<evidence type="ECO:0000313" key="5">
    <source>
        <dbReference type="Proteomes" id="UP000293398"/>
    </source>
</evidence>
<feature type="transmembrane region" description="Helical" evidence="2">
    <location>
        <begin position="81"/>
        <end position="100"/>
    </location>
</feature>
<dbReference type="OrthoDB" id="9815120at2"/>
<sequence>MKLFHLSHLSLTQIARFVPPPVWFGVSAIFHYLGPSFAVLLFPSIGVMGVAWFRIASAALIFAPVTRPWKTLQQADGRTRLLLIGLGICLAVMNTSFYLALDRLPMSLVAAMEFAGTIVVALYGLRSRRNLLALVLAVLGIIILIDVKWSTDLPGLCWALLNATLFVIYIILGHKAAEGGASSGVEYLGAAMIIAFVIVMPIGITQAVAVFGVPALVVAGIAVGFCSSVVPYVADQMAMSRLPRATFALYLSILPATAAVIAAIMLAQIPTRQDLAGIALVMIAIAIHKPPGSAADAGSMGNKKESNCPTMRSGQQKDDAAG</sequence>
<protein>
    <submittedName>
        <fullName evidence="4">Inner membrane transporter RhtA</fullName>
    </submittedName>
</protein>
<reference evidence="4 5" key="1">
    <citation type="submission" date="2019-02" db="EMBL/GenBank/DDBJ databases">
        <title>Genomic Encyclopedia of Type Strains, Phase IV (KMG-IV): sequencing the most valuable type-strain genomes for metagenomic binning, comparative biology and taxonomic classification.</title>
        <authorList>
            <person name="Goeker M."/>
        </authorList>
    </citation>
    <scope>NUCLEOTIDE SEQUENCE [LARGE SCALE GENOMIC DNA]</scope>
    <source>
        <strain evidence="4 5">DSM 23814</strain>
    </source>
</reference>
<evidence type="ECO:0000313" key="4">
    <source>
        <dbReference type="EMBL" id="RZT99761.1"/>
    </source>
</evidence>
<dbReference type="InterPro" id="IPR037185">
    <property type="entry name" value="EmrE-like"/>
</dbReference>
<dbReference type="InterPro" id="IPR000620">
    <property type="entry name" value="EamA_dom"/>
</dbReference>
<gene>
    <name evidence="4" type="ORF">EV681_1554</name>
</gene>
<feature type="transmembrane region" description="Helical" evidence="2">
    <location>
        <begin position="131"/>
        <end position="147"/>
    </location>
</feature>
<accession>A0A4Q7VT64</accession>
<feature type="transmembrane region" description="Helical" evidence="2">
    <location>
        <begin position="51"/>
        <end position="69"/>
    </location>
</feature>
<proteinExistence type="predicted"/>
<feature type="transmembrane region" description="Helical" evidence="2">
    <location>
        <begin position="106"/>
        <end position="124"/>
    </location>
</feature>
<comment type="caution">
    <text evidence="4">The sequence shown here is derived from an EMBL/GenBank/DDBJ whole genome shotgun (WGS) entry which is preliminary data.</text>
</comment>
<feature type="domain" description="EamA" evidence="3">
    <location>
        <begin position="154"/>
        <end position="287"/>
    </location>
</feature>
<dbReference type="Pfam" id="PF00892">
    <property type="entry name" value="EamA"/>
    <property type="match status" value="1"/>
</dbReference>
<organism evidence="4 5">
    <name type="scientific">Advenella incenata</name>
    <dbReference type="NCBI Taxonomy" id="267800"/>
    <lineage>
        <taxon>Bacteria</taxon>
        <taxon>Pseudomonadati</taxon>
        <taxon>Pseudomonadota</taxon>
        <taxon>Betaproteobacteria</taxon>
        <taxon>Burkholderiales</taxon>
        <taxon>Alcaligenaceae</taxon>
    </lineage>
</organism>
<dbReference type="Proteomes" id="UP000293398">
    <property type="component" value="Unassembled WGS sequence"/>
</dbReference>
<name>A0A4Q7VT64_9BURK</name>
<feature type="transmembrane region" description="Helical" evidence="2">
    <location>
        <begin position="153"/>
        <end position="172"/>
    </location>
</feature>
<evidence type="ECO:0000256" key="1">
    <source>
        <dbReference type="SAM" id="MobiDB-lite"/>
    </source>
</evidence>
<dbReference type="GO" id="GO:0016020">
    <property type="term" value="C:membrane"/>
    <property type="evidence" value="ECO:0007669"/>
    <property type="project" value="InterPro"/>
</dbReference>